<feature type="compositionally biased region" description="Basic and acidic residues" evidence="5">
    <location>
        <begin position="508"/>
        <end position="526"/>
    </location>
</feature>
<dbReference type="PANTHER" id="PTHR43108:SF8">
    <property type="entry name" value="SD21168P"/>
    <property type="match status" value="1"/>
</dbReference>
<dbReference type="InterPro" id="IPR024607">
    <property type="entry name" value="Sulfatase_CS"/>
</dbReference>
<dbReference type="EMBL" id="JBBHJY010000006">
    <property type="protein sequence ID" value="MEJ6010827.1"/>
    <property type="molecule type" value="Genomic_DNA"/>
</dbReference>
<evidence type="ECO:0000256" key="6">
    <source>
        <dbReference type="SAM" id="SignalP"/>
    </source>
</evidence>
<evidence type="ECO:0000313" key="9">
    <source>
        <dbReference type="Proteomes" id="UP001379235"/>
    </source>
</evidence>
<dbReference type="CDD" id="cd16031">
    <property type="entry name" value="G6S_like"/>
    <property type="match status" value="1"/>
</dbReference>
<evidence type="ECO:0000259" key="7">
    <source>
        <dbReference type="Pfam" id="PF00884"/>
    </source>
</evidence>
<feature type="domain" description="Sulfatase N-terminal" evidence="7">
    <location>
        <begin position="33"/>
        <end position="374"/>
    </location>
</feature>
<reference evidence="8 9" key="1">
    <citation type="submission" date="2024-03" db="EMBL/GenBank/DDBJ databases">
        <authorList>
            <person name="Jo J.-H."/>
        </authorList>
    </citation>
    <scope>NUCLEOTIDE SEQUENCE [LARGE SCALE GENOMIC DNA]</scope>
    <source>
        <strain evidence="8 9">AS3R-12</strain>
    </source>
</reference>
<dbReference type="PROSITE" id="PS00149">
    <property type="entry name" value="SULFATASE_2"/>
    <property type="match status" value="1"/>
</dbReference>
<dbReference type="Pfam" id="PF00884">
    <property type="entry name" value="Sulfatase"/>
    <property type="match status" value="1"/>
</dbReference>
<dbReference type="PANTHER" id="PTHR43108">
    <property type="entry name" value="N-ACETYLGLUCOSAMINE-6-SULFATASE FAMILY MEMBER"/>
    <property type="match status" value="1"/>
</dbReference>
<evidence type="ECO:0000256" key="2">
    <source>
        <dbReference type="ARBA" id="ARBA00022729"/>
    </source>
</evidence>
<evidence type="ECO:0000313" key="8">
    <source>
        <dbReference type="EMBL" id="MEJ6010827.1"/>
    </source>
</evidence>
<evidence type="ECO:0000256" key="1">
    <source>
        <dbReference type="ARBA" id="ARBA00008779"/>
    </source>
</evidence>
<dbReference type="PROSITE" id="PS00523">
    <property type="entry name" value="SULFATASE_1"/>
    <property type="match status" value="1"/>
</dbReference>
<sequence length="539" mass="60677">MKFFKSMFIFVAMAAASTPTLAAPGEMTQPAKPNIIFVLTDDQRFDELGILNPKLHTPNLDKLAKGGIYFRNAVVTTALCSPSRASIITGRYMHRHGVVDNNAPIAAGTPLVSTLLRNQGYDTAFVGKWHMGGEGDDPQPGFNHWVSFAGQGNYWPDQIVGESANNAQGNVLNVDGKHVPQAGYITDELTNYALDWLRTGRDAKKPFFLYLSHKALHADFKPATRHKGQYAKTSFPDPETMADTPANYEGKPMWVRNQRNSWHGADFPYHGKLSMEAYRRSYAETLSAVDESVGQLLQYLEKNHLDKNTIVIFTSDNGFMFGEHGLIDKRNAYEESMRVPLLVYAPGFIKGGQVRDETVANIDFAPTFAELAGAKPGPGAFDGQSWLPIATGKAPSDWRKNLLYEYYWEFNYPMTPTTFALRGDRYKLIQYHGIWDLDELYDLQKDPRETRNLIDDPALLETKIAMRQQLYDMLGSNGQHTVPYTRKFNSGAVFRDIGGPPAATFPERWMRKPGDPDLDQHFLPDSPEKLKKLKSLEKY</sequence>
<comment type="similarity">
    <text evidence="1">Belongs to the sulfatase family.</text>
</comment>
<dbReference type="RefSeq" id="WP_339967650.1">
    <property type="nucleotide sequence ID" value="NZ_JBBHJY010000006.1"/>
</dbReference>
<feature type="region of interest" description="Disordered" evidence="5">
    <location>
        <begin position="506"/>
        <end position="526"/>
    </location>
</feature>
<organism evidence="8 9">
    <name type="scientific">Novosphingobium aquae</name>
    <dbReference type="NCBI Taxonomy" id="3133435"/>
    <lineage>
        <taxon>Bacteria</taxon>
        <taxon>Pseudomonadati</taxon>
        <taxon>Pseudomonadota</taxon>
        <taxon>Alphaproteobacteria</taxon>
        <taxon>Sphingomonadales</taxon>
        <taxon>Sphingomonadaceae</taxon>
        <taxon>Novosphingobium</taxon>
    </lineage>
</organism>
<keyword evidence="2 6" id="KW-0732">Signal</keyword>
<feature type="signal peptide" evidence="6">
    <location>
        <begin position="1"/>
        <end position="22"/>
    </location>
</feature>
<comment type="caution">
    <text evidence="8">The sequence shown here is derived from an EMBL/GenBank/DDBJ whole genome shotgun (WGS) entry which is preliminary data.</text>
</comment>
<dbReference type="Proteomes" id="UP001379235">
    <property type="component" value="Unassembled WGS sequence"/>
</dbReference>
<dbReference type="InterPro" id="IPR000917">
    <property type="entry name" value="Sulfatase_N"/>
</dbReference>
<evidence type="ECO:0000256" key="4">
    <source>
        <dbReference type="ARBA" id="ARBA00023180"/>
    </source>
</evidence>
<dbReference type="SUPFAM" id="SSF53649">
    <property type="entry name" value="Alkaline phosphatase-like"/>
    <property type="match status" value="1"/>
</dbReference>
<evidence type="ECO:0000256" key="3">
    <source>
        <dbReference type="ARBA" id="ARBA00022801"/>
    </source>
</evidence>
<proteinExistence type="inferred from homology"/>
<feature type="chain" id="PRO_5045845390" evidence="6">
    <location>
        <begin position="23"/>
        <end position="539"/>
    </location>
</feature>
<dbReference type="InterPro" id="IPR017850">
    <property type="entry name" value="Alkaline_phosphatase_core_sf"/>
</dbReference>
<keyword evidence="4" id="KW-0325">Glycoprotein</keyword>
<gene>
    <name evidence="8" type="ORF">WG900_12965</name>
</gene>
<protein>
    <submittedName>
        <fullName evidence="8">Sulfatase</fullName>
    </submittedName>
</protein>
<keyword evidence="3" id="KW-0378">Hydrolase</keyword>
<accession>A0ABU8SA48</accession>
<evidence type="ECO:0000256" key="5">
    <source>
        <dbReference type="SAM" id="MobiDB-lite"/>
    </source>
</evidence>
<dbReference type="Gene3D" id="3.40.720.10">
    <property type="entry name" value="Alkaline Phosphatase, subunit A"/>
    <property type="match status" value="1"/>
</dbReference>
<keyword evidence="9" id="KW-1185">Reference proteome</keyword>
<name>A0ABU8SA48_9SPHN</name>